<dbReference type="SUPFAM" id="SSF50800">
    <property type="entry name" value="PK beta-barrel domain-like"/>
    <property type="match status" value="1"/>
</dbReference>
<sequence length="212" mass="24720">MKVISTNICNKPKTFIWNGKEEQTGIFKYPTDDKLFLTKGDVKKDTVIDRVHHGGENKACYLFDKDQYPFWKGKYPNLDWNWGMFGENLTVGHLDESKIRVGNIYSIGNALVQVSQPREPCYKLGIRFGTQEVLKQFIDQNRPGTYVKILEEGEVAVGDEFKLVELSKNTLTVQEFYELMFLREKPQGLLKKFMDNVAVPQYKKDRFLKYIK</sequence>
<dbReference type="Proteomes" id="UP000215244">
    <property type="component" value="Chromosome"/>
</dbReference>
<dbReference type="PROSITE" id="PS51340">
    <property type="entry name" value="MOSC"/>
    <property type="match status" value="1"/>
</dbReference>
<reference evidence="1 2" key="1">
    <citation type="submission" date="2017-08" db="EMBL/GenBank/DDBJ databases">
        <title>The complete genome sequence of Maribacter sp. B1, isolated from deep-sea sediment.</title>
        <authorList>
            <person name="Wu Y.-H."/>
            <person name="Cheng H."/>
            <person name="Xu X.-W."/>
        </authorList>
    </citation>
    <scope>NUCLEOTIDE SEQUENCE [LARGE SCALE GENOMIC DNA]</scope>
    <source>
        <strain evidence="1 2">B1</strain>
    </source>
</reference>
<evidence type="ECO:0000313" key="2">
    <source>
        <dbReference type="Proteomes" id="UP000215244"/>
    </source>
</evidence>
<dbReference type="OrthoDB" id="9786134at2"/>
<dbReference type="PANTHER" id="PTHR30212">
    <property type="entry name" value="PROTEIN YIIM"/>
    <property type="match status" value="1"/>
</dbReference>
<protein>
    <submittedName>
        <fullName evidence="1">Sulfurase</fullName>
    </submittedName>
</protein>
<proteinExistence type="predicted"/>
<dbReference type="RefSeq" id="WP_094997941.1">
    <property type="nucleotide sequence ID" value="NZ_BMJL01000004.1"/>
</dbReference>
<dbReference type="PANTHER" id="PTHR30212:SF2">
    <property type="entry name" value="PROTEIN YIIM"/>
    <property type="match status" value="1"/>
</dbReference>
<dbReference type="InterPro" id="IPR005302">
    <property type="entry name" value="MoCF_Sase_C"/>
</dbReference>
<dbReference type="GO" id="GO:0030151">
    <property type="term" value="F:molybdenum ion binding"/>
    <property type="evidence" value="ECO:0007669"/>
    <property type="project" value="InterPro"/>
</dbReference>
<evidence type="ECO:0000313" key="1">
    <source>
        <dbReference type="EMBL" id="ASV31331.1"/>
    </source>
</evidence>
<accession>A0A223V7F4</accession>
<dbReference type="Pfam" id="PF03473">
    <property type="entry name" value="MOSC"/>
    <property type="match status" value="1"/>
</dbReference>
<dbReference type="GO" id="GO:0030170">
    <property type="term" value="F:pyridoxal phosphate binding"/>
    <property type="evidence" value="ECO:0007669"/>
    <property type="project" value="InterPro"/>
</dbReference>
<dbReference type="InterPro" id="IPR011037">
    <property type="entry name" value="Pyrv_Knase-like_insert_dom_sf"/>
</dbReference>
<dbReference type="AlphaFoldDB" id="A0A223V7F4"/>
<dbReference type="EMBL" id="CP022957">
    <property type="protein sequence ID" value="ASV31331.1"/>
    <property type="molecule type" value="Genomic_DNA"/>
</dbReference>
<keyword evidence="2" id="KW-1185">Reference proteome</keyword>
<dbReference type="KEGG" id="marb:CJ263_14530"/>
<dbReference type="Gene3D" id="2.40.33.20">
    <property type="entry name" value="PK beta-barrel domain-like"/>
    <property type="match status" value="1"/>
</dbReference>
<dbReference type="InterPro" id="IPR052353">
    <property type="entry name" value="Benzoxazolinone_Detox_Enz"/>
</dbReference>
<organism evidence="1 2">
    <name type="scientific">Maribacter cobaltidurans</name>
    <dbReference type="NCBI Taxonomy" id="1178778"/>
    <lineage>
        <taxon>Bacteria</taxon>
        <taxon>Pseudomonadati</taxon>
        <taxon>Bacteroidota</taxon>
        <taxon>Flavobacteriia</taxon>
        <taxon>Flavobacteriales</taxon>
        <taxon>Flavobacteriaceae</taxon>
        <taxon>Maribacter</taxon>
    </lineage>
</organism>
<name>A0A223V7F4_9FLAO</name>
<dbReference type="GO" id="GO:0003824">
    <property type="term" value="F:catalytic activity"/>
    <property type="evidence" value="ECO:0007669"/>
    <property type="project" value="InterPro"/>
</dbReference>
<gene>
    <name evidence="1" type="ORF">CJ263_14530</name>
</gene>